<organism evidence="1 2">
    <name type="scientific">Mahella australiensis (strain DSM 15567 / CIP 107919 / 50-1 BON)</name>
    <dbReference type="NCBI Taxonomy" id="697281"/>
    <lineage>
        <taxon>Bacteria</taxon>
        <taxon>Bacillati</taxon>
        <taxon>Bacillota</taxon>
        <taxon>Clostridia</taxon>
        <taxon>Thermoanaerobacterales</taxon>
        <taxon>Thermoanaerobacterales Family IV. Incertae Sedis</taxon>
        <taxon>Mahella</taxon>
    </lineage>
</organism>
<evidence type="ECO:0000313" key="1">
    <source>
        <dbReference type="EMBL" id="AEE97984.1"/>
    </source>
</evidence>
<proteinExistence type="predicted"/>
<dbReference type="STRING" id="697281.Mahau_2860"/>
<dbReference type="SUPFAM" id="SSF102588">
    <property type="entry name" value="LmbE-like"/>
    <property type="match status" value="1"/>
</dbReference>
<dbReference type="InterPro" id="IPR024078">
    <property type="entry name" value="LmbE-like_dom_sf"/>
</dbReference>
<dbReference type="InterPro" id="IPR003737">
    <property type="entry name" value="GlcNAc_PI_deacetylase-related"/>
</dbReference>
<dbReference type="HOGENOM" id="CLU_025055_0_0_9"/>
<dbReference type="Proteomes" id="UP000008457">
    <property type="component" value="Chromosome"/>
</dbReference>
<gene>
    <name evidence="1" type="ordered locus">Mahau_2860</name>
</gene>
<name>F4A0C3_MAHA5</name>
<dbReference type="PANTHER" id="PTHR12993:SF29">
    <property type="entry name" value="BLR3841 PROTEIN"/>
    <property type="match status" value="1"/>
</dbReference>
<dbReference type="Pfam" id="PF02585">
    <property type="entry name" value="PIG-L"/>
    <property type="match status" value="1"/>
</dbReference>
<dbReference type="PANTHER" id="PTHR12993">
    <property type="entry name" value="N-ACETYLGLUCOSAMINYL-PHOSPHATIDYLINOSITOL DE-N-ACETYLASE-RELATED"/>
    <property type="match status" value="1"/>
</dbReference>
<reference evidence="1 2" key="2">
    <citation type="journal article" date="2011" name="Stand. Genomic Sci.">
        <title>Complete genome sequence of Mahella australiensis type strain (50-1 BON).</title>
        <authorList>
            <person name="Sikorski J."/>
            <person name="Teshima H."/>
            <person name="Nolan M."/>
            <person name="Lucas S."/>
            <person name="Hammon N."/>
            <person name="Deshpande S."/>
            <person name="Cheng J.F."/>
            <person name="Pitluck S."/>
            <person name="Liolios K."/>
            <person name="Pagani I."/>
            <person name="Ivanova N."/>
            <person name="Huntemann M."/>
            <person name="Mavromatis K."/>
            <person name="Ovchinikova G."/>
            <person name="Pati A."/>
            <person name="Tapia R."/>
            <person name="Han C."/>
            <person name="Goodwin L."/>
            <person name="Chen A."/>
            <person name="Palaniappan K."/>
            <person name="Land M."/>
            <person name="Hauser L."/>
            <person name="Ngatchou-Djao O.D."/>
            <person name="Rohde M."/>
            <person name="Pukall R."/>
            <person name="Spring S."/>
            <person name="Abt B."/>
            <person name="Goker M."/>
            <person name="Detter J.C."/>
            <person name="Woyke T."/>
            <person name="Bristow J."/>
            <person name="Markowitz V."/>
            <person name="Hugenholtz P."/>
            <person name="Eisen J.A."/>
            <person name="Kyrpides N.C."/>
            <person name="Klenk H.P."/>
            <person name="Lapidus A."/>
        </authorList>
    </citation>
    <scope>NUCLEOTIDE SEQUENCE [LARGE SCALE GENOMIC DNA]</scope>
    <source>
        <strain evidence="2">DSM 15567 / CIP 107919 / 50-1 BON</strain>
    </source>
</reference>
<protein>
    <submittedName>
        <fullName evidence="1">LmbE family protein</fullName>
    </submittedName>
</protein>
<accession>F4A0C3</accession>
<evidence type="ECO:0000313" key="2">
    <source>
        <dbReference type="Proteomes" id="UP000008457"/>
    </source>
</evidence>
<dbReference type="KEGG" id="mas:Mahau_2860"/>
<dbReference type="eggNOG" id="COG2120">
    <property type="taxonomic scope" value="Bacteria"/>
</dbReference>
<dbReference type="AlphaFoldDB" id="F4A0C3"/>
<sequence>MLFMLVGVIVLTSCSHGKQPDYTSIAISKGKRILVIAPHPDDETLGVGGTIYQAVKNSDDVKVVIVTSGDSFTRAAEILTKHPIPGIKDYIRLGYIRHSESRKALESLGVKPDNIIFLGYADTSLRFLWDSFWDKPHVSGDIRSAYSPYDDIYQLKVPYMGQALETQLANIIEQYKPTDIYYPSTMDAHPDHWAAGAFTEYAAYVSNYTGELHAYLIHHKLWPSLWAMNKNAPEMPPADIKNIGGFKWEEDKLSDDAIDAKLQAVKKYKTQIDVMAPFMYGFIRNSESFMQPQVSVIPELTAVFDVPGQITQNKFMLIKNIGDNEFKRIEEPSANIVQLNSASANNTLYIALKLHSKPEASLSYEMHIRLLYPMSVKRIDLLYKKGKWQYENKAGNSIVINDINGNVYDKVWLCCNLPISTPRYLYINADISKGDKMIDHLPLYMFKLQAQ</sequence>
<dbReference type="Gene3D" id="3.40.50.10320">
    <property type="entry name" value="LmbE-like"/>
    <property type="match status" value="1"/>
</dbReference>
<dbReference type="GO" id="GO:0016811">
    <property type="term" value="F:hydrolase activity, acting on carbon-nitrogen (but not peptide) bonds, in linear amides"/>
    <property type="evidence" value="ECO:0007669"/>
    <property type="project" value="TreeGrafter"/>
</dbReference>
<keyword evidence="2" id="KW-1185">Reference proteome</keyword>
<reference evidence="2" key="1">
    <citation type="submission" date="2010-11" db="EMBL/GenBank/DDBJ databases">
        <title>The complete genome of Mahella australiensis DSM 15567.</title>
        <authorList>
            <consortium name="US DOE Joint Genome Institute (JGI-PGF)"/>
            <person name="Lucas S."/>
            <person name="Copeland A."/>
            <person name="Lapidus A."/>
            <person name="Bruce D."/>
            <person name="Goodwin L."/>
            <person name="Pitluck S."/>
            <person name="Kyrpides N."/>
            <person name="Mavromatis K."/>
            <person name="Pagani I."/>
            <person name="Ivanova N."/>
            <person name="Teshima H."/>
            <person name="Brettin T."/>
            <person name="Detter J.C."/>
            <person name="Han C."/>
            <person name="Tapia R."/>
            <person name="Land M."/>
            <person name="Hauser L."/>
            <person name="Markowitz V."/>
            <person name="Cheng J.-F."/>
            <person name="Hugenholtz P."/>
            <person name="Woyke T."/>
            <person name="Wu D."/>
            <person name="Spring S."/>
            <person name="Pukall R."/>
            <person name="Steenblock K."/>
            <person name="Schneider S."/>
            <person name="Klenk H.-P."/>
            <person name="Eisen J.A."/>
        </authorList>
    </citation>
    <scope>NUCLEOTIDE SEQUENCE [LARGE SCALE GENOMIC DNA]</scope>
    <source>
        <strain evidence="2">DSM 15567 / CIP 107919 / 50-1 BON</strain>
    </source>
</reference>
<dbReference type="EMBL" id="CP002360">
    <property type="protein sequence ID" value="AEE97984.1"/>
    <property type="molecule type" value="Genomic_DNA"/>
</dbReference>